<dbReference type="PROSITE" id="PS00344">
    <property type="entry name" value="GATA_ZN_FINGER_1"/>
    <property type="match status" value="1"/>
</dbReference>
<keyword evidence="3" id="KW-0862">Zinc</keyword>
<organism evidence="9 10">
    <name type="scientific">Rhodotorula toruloides</name>
    <name type="common">Yeast</name>
    <name type="synonym">Rhodosporidium toruloides</name>
    <dbReference type="NCBI Taxonomy" id="5286"/>
    <lineage>
        <taxon>Eukaryota</taxon>
        <taxon>Fungi</taxon>
        <taxon>Dikarya</taxon>
        <taxon>Basidiomycota</taxon>
        <taxon>Pucciniomycotina</taxon>
        <taxon>Microbotryomycetes</taxon>
        <taxon>Sporidiobolales</taxon>
        <taxon>Sporidiobolaceae</taxon>
        <taxon>Rhodotorula</taxon>
    </lineage>
</organism>
<feature type="region of interest" description="Disordered" evidence="7">
    <location>
        <begin position="790"/>
        <end position="889"/>
    </location>
</feature>
<gene>
    <name evidence="9" type="ORF">AAT19DRAFT_12931</name>
</gene>
<dbReference type="PANTHER" id="PTHR47172">
    <property type="entry name" value="OS01G0976800 PROTEIN"/>
    <property type="match status" value="1"/>
</dbReference>
<dbReference type="AlphaFoldDB" id="A0A2T0AD33"/>
<evidence type="ECO:0000256" key="7">
    <source>
        <dbReference type="SAM" id="MobiDB-lite"/>
    </source>
</evidence>
<evidence type="ECO:0000256" key="4">
    <source>
        <dbReference type="ARBA" id="ARBA00023015"/>
    </source>
</evidence>
<feature type="compositionally biased region" description="Polar residues" evidence="7">
    <location>
        <begin position="34"/>
        <end position="44"/>
    </location>
</feature>
<feature type="region of interest" description="Disordered" evidence="7">
    <location>
        <begin position="304"/>
        <end position="349"/>
    </location>
</feature>
<dbReference type="InterPro" id="IPR000679">
    <property type="entry name" value="Znf_GATA"/>
</dbReference>
<dbReference type="OrthoDB" id="2162994at2759"/>
<evidence type="ECO:0000259" key="8">
    <source>
        <dbReference type="PROSITE" id="PS50114"/>
    </source>
</evidence>
<evidence type="ECO:0000313" key="10">
    <source>
        <dbReference type="Proteomes" id="UP000239560"/>
    </source>
</evidence>
<proteinExistence type="predicted"/>
<evidence type="ECO:0000256" key="2">
    <source>
        <dbReference type="ARBA" id="ARBA00022771"/>
    </source>
</evidence>
<feature type="compositionally biased region" description="Low complexity" evidence="7">
    <location>
        <begin position="45"/>
        <end position="58"/>
    </location>
</feature>
<dbReference type="PANTHER" id="PTHR47172:SF24">
    <property type="entry name" value="GATA ZINC FINGER DOMAIN-CONTAINING PROTEIN 14-RELATED"/>
    <property type="match status" value="1"/>
</dbReference>
<name>A0A2T0AD33_RHOTO</name>
<accession>A0A2T0AD33</accession>
<protein>
    <recommendedName>
        <fullName evidence="8">GATA-type domain-containing protein</fullName>
    </recommendedName>
</protein>
<dbReference type="CDD" id="cd00202">
    <property type="entry name" value="ZnF_GATA"/>
    <property type="match status" value="1"/>
</dbReference>
<feature type="domain" description="GATA-type" evidence="8">
    <location>
        <begin position="736"/>
        <end position="771"/>
    </location>
</feature>
<reference evidence="9 10" key="1">
    <citation type="journal article" date="2018" name="Elife">
        <title>Functional genomics of lipid metabolism in the oleaginous yeast Rhodosporidium toruloides.</title>
        <authorList>
            <person name="Coradetti S.T."/>
            <person name="Pinel D."/>
            <person name="Geiselman G."/>
            <person name="Ito M."/>
            <person name="Mondo S."/>
            <person name="Reilly M.C."/>
            <person name="Cheng Y.F."/>
            <person name="Bauer S."/>
            <person name="Grigoriev I."/>
            <person name="Gladden J.M."/>
            <person name="Simmons B.A."/>
            <person name="Brem R."/>
            <person name="Arkin A.P."/>
            <person name="Skerker J.M."/>
        </authorList>
    </citation>
    <scope>NUCLEOTIDE SEQUENCE [LARGE SCALE GENOMIC DNA]</scope>
    <source>
        <strain evidence="9 10">NBRC 0880</strain>
    </source>
</reference>
<evidence type="ECO:0000313" key="9">
    <source>
        <dbReference type="EMBL" id="PRQ75909.1"/>
    </source>
</evidence>
<dbReference type="GO" id="GO:0006355">
    <property type="term" value="P:regulation of DNA-templated transcription"/>
    <property type="evidence" value="ECO:0007669"/>
    <property type="project" value="InterPro"/>
</dbReference>
<feature type="compositionally biased region" description="Low complexity" evidence="7">
    <location>
        <begin position="304"/>
        <end position="316"/>
    </location>
</feature>
<feature type="region of interest" description="Disordered" evidence="7">
    <location>
        <begin position="474"/>
        <end position="553"/>
    </location>
</feature>
<dbReference type="GO" id="GO:0008270">
    <property type="term" value="F:zinc ion binding"/>
    <property type="evidence" value="ECO:0007669"/>
    <property type="project" value="UniProtKB-KW"/>
</dbReference>
<dbReference type="SUPFAM" id="SSF57716">
    <property type="entry name" value="Glucocorticoid receptor-like (DNA-binding domain)"/>
    <property type="match status" value="1"/>
</dbReference>
<dbReference type="Proteomes" id="UP000239560">
    <property type="component" value="Unassembled WGS sequence"/>
</dbReference>
<dbReference type="PROSITE" id="PS50114">
    <property type="entry name" value="GATA_ZN_FINGER_2"/>
    <property type="match status" value="1"/>
</dbReference>
<keyword evidence="1" id="KW-0479">Metal-binding</keyword>
<feature type="region of interest" description="Disordered" evidence="7">
    <location>
        <begin position="1"/>
        <end position="65"/>
    </location>
</feature>
<keyword evidence="5" id="KW-0804">Transcription</keyword>
<comment type="caution">
    <text evidence="9">The sequence shown here is derived from an EMBL/GenBank/DDBJ whole genome shotgun (WGS) entry which is preliminary data.</text>
</comment>
<dbReference type="InterPro" id="IPR013088">
    <property type="entry name" value="Znf_NHR/GATA"/>
</dbReference>
<feature type="compositionally biased region" description="Low complexity" evidence="7">
    <location>
        <begin position="995"/>
        <end position="1011"/>
    </location>
</feature>
<feature type="compositionally biased region" description="Low complexity" evidence="7">
    <location>
        <begin position="11"/>
        <end position="22"/>
    </location>
</feature>
<dbReference type="Pfam" id="PF00320">
    <property type="entry name" value="GATA"/>
    <property type="match status" value="1"/>
</dbReference>
<feature type="compositionally biased region" description="Polar residues" evidence="7">
    <location>
        <begin position="816"/>
        <end position="826"/>
    </location>
</feature>
<feature type="compositionally biased region" description="Low complexity" evidence="7">
    <location>
        <begin position="685"/>
        <end position="702"/>
    </location>
</feature>
<sequence>MASETTHSFHLPSLAQAPLSSSLPPPSALDPTHDVSTFFSNTGAPSSSSHPMNPHPGHALPFPPLIPPASNGYGHPAPFPSYPPTPYSAYPTPGTMHAFPPAHASASLPGIGQVRCYWTILSSKLEYAYLDPVLDTHLGAWKDKFVGTSVLDWVHPDEREQLAEDLLPKEDSVGGVESTGVFGSVTRCRYSRLIRIMRELGCPHPPSPPDAALYAIDDDYLNLEVTTSWIAGDRKGKGKGKEGLPNGAVLAFWHVATDKDPAHDSDPQHRTEWSNWCGASLEYGPYLTPQQCDDLLAALTRLTSPSSSSSADSPTSADDHKGALSSVLNEDGTRSDGEDSGGPPPHVFQILDHAGRPIITFPQSEGTGEEGRKRRAYDAERFSALAREVMSRPREAAQSRTSCTRRYRSKHPVMRDGTLTTIESVVIMYGVITFACFQTGGVYLSSARKAGLSLVTSGDLTGSNASAHDFALEDVPHTPTVGGPAANGKRSSLDGRFEGSNGLDQSQPNKRFKADTDGPPVLPRLQTVAASPAAEPESPHEQSHSHLNGLSISTSGRSFRQNLDVDTITAGGISPTVASASAILGSLGDAPVHHSPPLHGPGPAQTSYAAFYNSHPFEQHHPAHGYPTASAGYAQYSPHPLSQSHSGYFPPAPQSPHEPASAHNGRGLYPPPGQPVYDLPQPNVQPSASPTPSPTTHHISQTDFDTFAQSIPVPPAPANSSGKKPPKQRPDGPVFKPNPKACESCGTVNSPEWRKGPTGAKTLCNACGLRYARSVARAKKQAEIAANGGVAPKKGKKKGKAAAVASAVTGDDAPQASGSTPYSQEASPMPGSQYDLVSAYTRGPSHPTPKPYTPYHTTAPGMPGQYSHVGSPTVTHAPQYPSPTLPSPSSNSYFPSSMAYSSASGYSAATAPMPVPTHSPLPPVSHGGFDYSRAPSHSPFPYPQMSSAGTLSPHMPPPIHSPNPGAYPSHSAPTHSPHMHALSPYPPQHYGWPGQQQQHHLSSQQQQPQQHQQHENEEPQRGGDP</sequence>
<dbReference type="SMART" id="SM00401">
    <property type="entry name" value="ZnF_GATA"/>
    <property type="match status" value="1"/>
</dbReference>
<keyword evidence="2 6" id="KW-0863">Zinc-finger</keyword>
<evidence type="ECO:0000256" key="1">
    <source>
        <dbReference type="ARBA" id="ARBA00022723"/>
    </source>
</evidence>
<evidence type="ECO:0000256" key="5">
    <source>
        <dbReference type="ARBA" id="ARBA00023163"/>
    </source>
</evidence>
<dbReference type="EMBL" id="LCTV02000003">
    <property type="protein sequence ID" value="PRQ75909.1"/>
    <property type="molecule type" value="Genomic_DNA"/>
</dbReference>
<feature type="region of interest" description="Disordered" evidence="7">
    <location>
        <begin position="619"/>
        <end position="748"/>
    </location>
</feature>
<dbReference type="GO" id="GO:0043565">
    <property type="term" value="F:sequence-specific DNA binding"/>
    <property type="evidence" value="ECO:0007669"/>
    <property type="project" value="InterPro"/>
</dbReference>
<keyword evidence="4" id="KW-0805">Transcription regulation</keyword>
<feature type="compositionally biased region" description="Basic and acidic residues" evidence="7">
    <location>
        <begin position="1012"/>
        <end position="1025"/>
    </location>
</feature>
<evidence type="ECO:0000256" key="6">
    <source>
        <dbReference type="PROSITE-ProRule" id="PRU00094"/>
    </source>
</evidence>
<evidence type="ECO:0000256" key="3">
    <source>
        <dbReference type="ARBA" id="ARBA00022833"/>
    </source>
</evidence>
<dbReference type="Gene3D" id="3.30.50.10">
    <property type="entry name" value="Erythroid Transcription Factor GATA-1, subunit A"/>
    <property type="match status" value="1"/>
</dbReference>
<feature type="region of interest" description="Disordered" evidence="7">
    <location>
        <begin position="917"/>
        <end position="1025"/>
    </location>
</feature>